<dbReference type="GO" id="GO:1904680">
    <property type="term" value="F:peptide transmembrane transporter activity"/>
    <property type="evidence" value="ECO:0007669"/>
    <property type="project" value="TreeGrafter"/>
</dbReference>
<name>A0AA95NB21_9BURK</name>
<dbReference type="InterPro" id="IPR000914">
    <property type="entry name" value="SBP_5_dom"/>
</dbReference>
<feature type="domain" description="Solute-binding protein family 5" evidence="3">
    <location>
        <begin position="57"/>
        <end position="429"/>
    </location>
</feature>
<accession>A0AA95NB21</accession>
<evidence type="ECO:0000313" key="4">
    <source>
        <dbReference type="EMBL" id="WIT11757.1"/>
    </source>
</evidence>
<dbReference type="Pfam" id="PF00496">
    <property type="entry name" value="SBP_bac_5"/>
    <property type="match status" value="1"/>
</dbReference>
<evidence type="ECO:0000256" key="2">
    <source>
        <dbReference type="ARBA" id="ARBA00022729"/>
    </source>
</evidence>
<dbReference type="GO" id="GO:0030288">
    <property type="term" value="C:outer membrane-bounded periplasmic space"/>
    <property type="evidence" value="ECO:0007669"/>
    <property type="project" value="TreeGrafter"/>
</dbReference>
<gene>
    <name evidence="4" type="ORF">PFX98_23200</name>
</gene>
<dbReference type="PANTHER" id="PTHR30290">
    <property type="entry name" value="PERIPLASMIC BINDING COMPONENT OF ABC TRANSPORTER"/>
    <property type="match status" value="1"/>
</dbReference>
<evidence type="ECO:0000259" key="3">
    <source>
        <dbReference type="Pfam" id="PF00496"/>
    </source>
</evidence>
<evidence type="ECO:0000256" key="1">
    <source>
        <dbReference type="ARBA" id="ARBA00005695"/>
    </source>
</evidence>
<keyword evidence="5" id="KW-1185">Reference proteome</keyword>
<dbReference type="PANTHER" id="PTHR30290:SF38">
    <property type="entry name" value="D,D-DIPEPTIDE-BINDING PERIPLASMIC PROTEIN DDPA-RELATED"/>
    <property type="match status" value="1"/>
</dbReference>
<dbReference type="KEGG" id="pais:PFX98_23200"/>
<dbReference type="AlphaFoldDB" id="A0AA95NB21"/>
<dbReference type="InterPro" id="IPR039424">
    <property type="entry name" value="SBP_5"/>
</dbReference>
<evidence type="ECO:0000313" key="5">
    <source>
        <dbReference type="Proteomes" id="UP001177769"/>
    </source>
</evidence>
<protein>
    <submittedName>
        <fullName evidence="4">ABC transporter substrate-binding protein</fullName>
    </submittedName>
</protein>
<dbReference type="GO" id="GO:0042938">
    <property type="term" value="P:dipeptide transport"/>
    <property type="evidence" value="ECO:0007669"/>
    <property type="project" value="TreeGrafter"/>
</dbReference>
<dbReference type="CDD" id="cd08493">
    <property type="entry name" value="PBP2_DppA_like"/>
    <property type="match status" value="1"/>
</dbReference>
<dbReference type="InterPro" id="IPR030678">
    <property type="entry name" value="Peptide/Ni-bd"/>
</dbReference>
<dbReference type="Gene3D" id="3.40.190.10">
    <property type="entry name" value="Periplasmic binding protein-like II"/>
    <property type="match status" value="1"/>
</dbReference>
<comment type="similarity">
    <text evidence="1">Belongs to the bacterial solute-binding protein 5 family.</text>
</comment>
<dbReference type="EMBL" id="CP116346">
    <property type="protein sequence ID" value="WIT11757.1"/>
    <property type="molecule type" value="Genomic_DNA"/>
</dbReference>
<sequence length="513" mass="56276">MLVSLLATTLAQASTLRFCASGSPKTFDPANTDSGIDHVATQPVFDGLLEAERGSGKLIPGLAESWHISADGRQLRFKLRHGVKFHRTPWFTPTRDFNADDVLFTFGRLLDPKHPFQQAYPTISPYVLSLGWSKLISKVERLADDEVAITLSSVDASFLSMLSFAFAAMQSAEYGAQLLKAGKAAQIAQLPVGTGPFVFKSFQSDSVLRYTRHPDYFRRDTALVDQLVYAITVDRNVRTQRLRRNECDIAALTSAADVQELAKDAAIGFASAPGLNVGFLAFNLKKPPLDKLAVRQALDMAIDKPTLLKTVFGPAGELAVSTMPRASWAHDATLKPVPYAPEQARELLKRAGVSGLNVTLWAMPVQRFYNPNAQLMAQMIQADWAKIGVQARIVSYEWGEYLKRVDAGEHDTALLGWNGDTEPADTAGQLACGAASASFFCDKAYDEAIQQARQTLDQGQRQQLYAKAQRIAMAQLPWSVIAHGELTVAVRKNVQGFKLGPDGRMRFDGVTLR</sequence>
<dbReference type="Gene3D" id="3.10.105.10">
    <property type="entry name" value="Dipeptide-binding Protein, Domain 3"/>
    <property type="match status" value="1"/>
</dbReference>
<keyword evidence="2" id="KW-0732">Signal</keyword>
<dbReference type="RefSeq" id="WP_285232842.1">
    <property type="nucleotide sequence ID" value="NZ_CP116346.1"/>
</dbReference>
<dbReference type="GO" id="GO:0043190">
    <property type="term" value="C:ATP-binding cassette (ABC) transporter complex"/>
    <property type="evidence" value="ECO:0007669"/>
    <property type="project" value="InterPro"/>
</dbReference>
<proteinExistence type="inferred from homology"/>
<reference evidence="4" key="1">
    <citation type="submission" date="2023-01" db="EMBL/GenBank/DDBJ databases">
        <title>Whole genome sequence of Paucibacter sp. S2-9 isolated from pond sediment.</title>
        <authorList>
            <person name="Jung J.Y."/>
        </authorList>
    </citation>
    <scope>NUCLEOTIDE SEQUENCE</scope>
    <source>
        <strain evidence="4">S2-9</strain>
    </source>
</reference>
<dbReference type="Gene3D" id="3.90.76.10">
    <property type="entry name" value="Dipeptide-binding Protein, Domain 1"/>
    <property type="match status" value="1"/>
</dbReference>
<dbReference type="PIRSF" id="PIRSF002741">
    <property type="entry name" value="MppA"/>
    <property type="match status" value="1"/>
</dbReference>
<dbReference type="SUPFAM" id="SSF53850">
    <property type="entry name" value="Periplasmic binding protein-like II"/>
    <property type="match status" value="1"/>
</dbReference>
<organism evidence="4 5">
    <name type="scientific">Paucibacter sediminis</name>
    <dbReference type="NCBI Taxonomy" id="3019553"/>
    <lineage>
        <taxon>Bacteria</taxon>
        <taxon>Pseudomonadati</taxon>
        <taxon>Pseudomonadota</taxon>
        <taxon>Betaproteobacteria</taxon>
        <taxon>Burkholderiales</taxon>
        <taxon>Sphaerotilaceae</taxon>
        <taxon>Roseateles</taxon>
    </lineage>
</organism>
<dbReference type="Proteomes" id="UP001177769">
    <property type="component" value="Chromosome"/>
</dbReference>